<dbReference type="PATRIC" id="fig|1183438.3.peg.2316"/>
<feature type="domain" description="CRISPR type III-associated protein" evidence="2">
    <location>
        <begin position="15"/>
        <end position="178"/>
    </location>
</feature>
<dbReference type="HOGENOM" id="CLU_041901_0_0_3"/>
<keyword evidence="1" id="KW-0051">Antiviral defense</keyword>
<name>U5QI83_GLOK1</name>
<gene>
    <name evidence="3" type="ORF">GKIL_2357</name>
</gene>
<dbReference type="Proteomes" id="UP000017396">
    <property type="component" value="Chromosome"/>
</dbReference>
<dbReference type="GO" id="GO:0051607">
    <property type="term" value="P:defense response to virus"/>
    <property type="evidence" value="ECO:0007669"/>
    <property type="project" value="UniProtKB-KW"/>
</dbReference>
<dbReference type="PANTHER" id="PTHR35579">
    <property type="entry name" value="CRISPR SYSTEM CMS ENDORIBONUCLEASE CSM3"/>
    <property type="match status" value="1"/>
</dbReference>
<dbReference type="eggNOG" id="COG1337">
    <property type="taxonomic scope" value="Bacteria"/>
</dbReference>
<dbReference type="AlphaFoldDB" id="U5QI83"/>
<sequence>MARKVKTRVRLEGELVARTALHVGGMGGDADVDLALAVNGNGTHYIPGTSLAGVLRSWFEHFDGGTDHFWGPRTSRERPEEGHASLVIVEDAPINGRVETEIRNGVGIDRQTGTAATGIKYDRGVLPRGTRIPLRVTIDFTDEATWEAASDSWFALLEALKRGQVRFGAGKTRGLGRVQLDAPSVKVQQLSTRAGMLAALKDGGESVSFETLPAPAKHSTRPWLTFTVHWRPLGPLMVKSGVDGLAVDMLPLVSAVGLDAVRFCLPGSAIKGTLRSWCERLVCTLLDRPEVQERNSGSRFLAQVEQPLVKHLFGSANTYRAAGVLSVDDCYAINQIAADQWNAIETATSDGSLQSALRTSGLDGRLQQSYHVAIDRWTGGAADSMLFTVLEPHALTWEPLRFDLDLDSKRLDGSLQFPILALLLLMLRDLGKNRIPLGFAALRGMGAVAVERVEIEGSGLPTELSGLQEATLVVGDFAALDYKLLTTLQTAWKNWIDQQSEEAP</sequence>
<dbReference type="Pfam" id="PF03787">
    <property type="entry name" value="RAMPs"/>
    <property type="match status" value="2"/>
</dbReference>
<dbReference type="PANTHER" id="PTHR35579:SF6">
    <property type="entry name" value="DUF324 DOMAIN-CONTAINING PROTEIN"/>
    <property type="match status" value="1"/>
</dbReference>
<protein>
    <recommendedName>
        <fullName evidence="2">CRISPR type III-associated protein domain-containing protein</fullName>
    </recommendedName>
</protein>
<proteinExistence type="predicted"/>
<feature type="domain" description="CRISPR type III-associated protein" evidence="2">
    <location>
        <begin position="235"/>
        <end position="448"/>
    </location>
</feature>
<accession>U5QI83</accession>
<evidence type="ECO:0000256" key="1">
    <source>
        <dbReference type="ARBA" id="ARBA00023118"/>
    </source>
</evidence>
<dbReference type="EMBL" id="CP003587">
    <property type="protein sequence ID" value="AGY58603.1"/>
    <property type="molecule type" value="Genomic_DNA"/>
</dbReference>
<organism evidence="3 4">
    <name type="scientific">Gloeobacter kilaueensis (strain ATCC BAA-2537 / CCAP 1431/1 / ULC 316 / JS1)</name>
    <dbReference type="NCBI Taxonomy" id="1183438"/>
    <lineage>
        <taxon>Bacteria</taxon>
        <taxon>Bacillati</taxon>
        <taxon>Cyanobacteriota</taxon>
        <taxon>Cyanophyceae</taxon>
        <taxon>Gloeobacterales</taxon>
        <taxon>Gloeobacteraceae</taxon>
        <taxon>Gloeobacter</taxon>
    </lineage>
</organism>
<evidence type="ECO:0000313" key="3">
    <source>
        <dbReference type="EMBL" id="AGY58603.1"/>
    </source>
</evidence>
<dbReference type="CDD" id="cd09726">
    <property type="entry name" value="RAMP_I_III"/>
    <property type="match status" value="2"/>
</dbReference>
<dbReference type="STRING" id="1183438.GKIL_2357"/>
<dbReference type="RefSeq" id="WP_023173775.1">
    <property type="nucleotide sequence ID" value="NC_022600.1"/>
</dbReference>
<dbReference type="InterPro" id="IPR005537">
    <property type="entry name" value="RAMP_III_fam"/>
</dbReference>
<dbReference type="KEGG" id="glj:GKIL_2357"/>
<reference evidence="3 4" key="1">
    <citation type="journal article" date="2013" name="PLoS ONE">
        <title>Cultivation and Complete Genome Sequencing of Gloeobacter kilaueensis sp. nov., from a Lava Cave in Kilauea Caldera, Hawai'i.</title>
        <authorList>
            <person name="Saw J.H."/>
            <person name="Schatz M."/>
            <person name="Brown M.V."/>
            <person name="Kunkel D.D."/>
            <person name="Foster J.S."/>
            <person name="Shick H."/>
            <person name="Christensen S."/>
            <person name="Hou S."/>
            <person name="Wan X."/>
            <person name="Donachie S.P."/>
        </authorList>
    </citation>
    <scope>NUCLEOTIDE SEQUENCE [LARGE SCALE GENOMIC DNA]</scope>
    <source>
        <strain evidence="4">JS</strain>
    </source>
</reference>
<keyword evidence="4" id="KW-1185">Reference proteome</keyword>
<dbReference type="InterPro" id="IPR052216">
    <property type="entry name" value="CRISPR_Csm3_endoribonuclease"/>
</dbReference>
<evidence type="ECO:0000259" key="2">
    <source>
        <dbReference type="Pfam" id="PF03787"/>
    </source>
</evidence>
<evidence type="ECO:0000313" key="4">
    <source>
        <dbReference type="Proteomes" id="UP000017396"/>
    </source>
</evidence>